<dbReference type="Gene3D" id="1.10.10.2840">
    <property type="entry name" value="PucR C-terminal helix-turn-helix domain"/>
    <property type="match status" value="1"/>
</dbReference>
<dbReference type="PANTHER" id="PTHR33744">
    <property type="entry name" value="CARBOHYDRATE DIACID REGULATOR"/>
    <property type="match status" value="1"/>
</dbReference>
<comment type="caution">
    <text evidence="3">The sequence shown here is derived from an EMBL/GenBank/DDBJ whole genome shotgun (WGS) entry which is preliminary data.</text>
</comment>
<feature type="domain" description="Purine catabolism PurC-like" evidence="1">
    <location>
        <begin position="11"/>
        <end position="128"/>
    </location>
</feature>
<dbReference type="EMBL" id="BMEV01000065">
    <property type="protein sequence ID" value="GFZ86025.1"/>
    <property type="molecule type" value="Genomic_DNA"/>
</dbReference>
<organism evidence="3 4">
    <name type="scientific">Compostibacillus humi</name>
    <dbReference type="NCBI Taxonomy" id="1245525"/>
    <lineage>
        <taxon>Bacteria</taxon>
        <taxon>Bacillati</taxon>
        <taxon>Bacillota</taxon>
        <taxon>Bacilli</taxon>
        <taxon>Bacillales</taxon>
        <taxon>Bacillaceae</taxon>
        <taxon>Compostibacillus</taxon>
    </lineage>
</organism>
<proteinExistence type="predicted"/>
<dbReference type="AlphaFoldDB" id="A0A8J2TQS0"/>
<dbReference type="PANTHER" id="PTHR33744:SF1">
    <property type="entry name" value="DNA-BINDING TRANSCRIPTIONAL ACTIVATOR ADER"/>
    <property type="match status" value="1"/>
</dbReference>
<dbReference type="Pfam" id="PF13556">
    <property type="entry name" value="HTH_30"/>
    <property type="match status" value="1"/>
</dbReference>
<keyword evidence="4" id="KW-1185">Reference proteome</keyword>
<dbReference type="RefSeq" id="WP_188393004.1">
    <property type="nucleotide sequence ID" value="NZ_BMEV01000065.1"/>
</dbReference>
<name>A0A8J2TQS0_9BACI</name>
<evidence type="ECO:0008006" key="5">
    <source>
        <dbReference type="Google" id="ProtNLM"/>
    </source>
</evidence>
<dbReference type="InterPro" id="IPR051448">
    <property type="entry name" value="CdaR-like_regulators"/>
</dbReference>
<evidence type="ECO:0000313" key="4">
    <source>
        <dbReference type="Proteomes" id="UP000602050"/>
    </source>
</evidence>
<protein>
    <recommendedName>
        <fullName evidence="5">PucR family transcriptional regulator</fullName>
    </recommendedName>
</protein>
<feature type="domain" description="PucR C-terminal helix-turn-helix" evidence="2">
    <location>
        <begin position="463"/>
        <end position="520"/>
    </location>
</feature>
<evidence type="ECO:0000313" key="3">
    <source>
        <dbReference type="EMBL" id="GFZ86025.1"/>
    </source>
</evidence>
<evidence type="ECO:0000259" key="2">
    <source>
        <dbReference type="Pfam" id="PF13556"/>
    </source>
</evidence>
<dbReference type="InterPro" id="IPR042070">
    <property type="entry name" value="PucR_C-HTH_sf"/>
</dbReference>
<accession>A0A8J2TQS0</accession>
<reference evidence="3" key="2">
    <citation type="submission" date="2020-09" db="EMBL/GenBank/DDBJ databases">
        <authorList>
            <person name="Sun Q."/>
            <person name="Zhou Y."/>
        </authorList>
    </citation>
    <scope>NUCLEOTIDE SEQUENCE</scope>
    <source>
        <strain evidence="3">CGMCC 1.12360</strain>
    </source>
</reference>
<dbReference type="Proteomes" id="UP000602050">
    <property type="component" value="Unassembled WGS sequence"/>
</dbReference>
<dbReference type="Pfam" id="PF07905">
    <property type="entry name" value="PucR"/>
    <property type="match status" value="1"/>
</dbReference>
<evidence type="ECO:0000259" key="1">
    <source>
        <dbReference type="Pfam" id="PF07905"/>
    </source>
</evidence>
<reference evidence="3" key="1">
    <citation type="journal article" date="2014" name="Int. J. Syst. Evol. Microbiol.">
        <title>Complete genome sequence of Corynebacterium casei LMG S-19264T (=DSM 44701T), isolated from a smear-ripened cheese.</title>
        <authorList>
            <consortium name="US DOE Joint Genome Institute (JGI-PGF)"/>
            <person name="Walter F."/>
            <person name="Albersmeier A."/>
            <person name="Kalinowski J."/>
            <person name="Ruckert C."/>
        </authorList>
    </citation>
    <scope>NUCLEOTIDE SEQUENCE</scope>
    <source>
        <strain evidence="3">CGMCC 1.12360</strain>
    </source>
</reference>
<gene>
    <name evidence="3" type="ORF">GCM10010978_27590</name>
</gene>
<dbReference type="InterPro" id="IPR025736">
    <property type="entry name" value="PucR_C-HTH_dom"/>
</dbReference>
<dbReference type="InterPro" id="IPR012914">
    <property type="entry name" value="PucR_dom"/>
</dbReference>
<sequence length="533" mass="62487">MNNTFPLTIKEVLKRPVFQGAEVIAGHDGLSRPVRWVHIMEVTEIGHLLNGNELILSTGIGWKNNPRLALSLLEQMVEKDVSGLCLELGTYVNHLPEELIRFADKHQFPIIIFKEKVRFIDITQDLHRLSIQNQYDLMLRLESASNQFNHLLLAANSFRRILRLIHQYLRVQVAYHSVDGKIEFYPNIDPKLQKDYMEKIKAAQPNLIINSSATSASKPVQAMGRKFGDLIIMSEKVLTDFDYLVLERAATALSLDRMRLLYTEEKKRQKENDWILAWLRGEHSKETIVQFLNELDAKIMADKSLTCLCEIDSSDRDLDLTYYSTLFQNIFMQHGFFPLTSYKRSYLIFVLLNREKEHDYRNRLKQALAQIYENKQLKKYLNNPFRFAAGKLLPLEKLNESYEQAKKTIYLQKKMNLSQCYFYDDLYVYQIILQLDRQNELQELVDTYLGPVIQFDQERNGDLLRTLSVLLEVNGSKKDAAERLFIVRQTLYHRIEKIKELLGEDFMESEKRLAIEFALYAHQFLRKKISAQT</sequence>